<dbReference type="Pfam" id="PF17517">
    <property type="entry name" value="IgGFc_binding"/>
    <property type="match status" value="1"/>
</dbReference>
<dbReference type="PROSITE" id="PS50026">
    <property type="entry name" value="EGF_3"/>
    <property type="match status" value="1"/>
</dbReference>
<dbReference type="OrthoDB" id="6072984at2759"/>
<evidence type="ECO:0000313" key="4">
    <source>
        <dbReference type="Proteomes" id="UP000683360"/>
    </source>
</evidence>
<dbReference type="EMBL" id="CAJPWZ010000105">
    <property type="protein sequence ID" value="CAG2185909.1"/>
    <property type="molecule type" value="Genomic_DNA"/>
</dbReference>
<keyword evidence="1" id="KW-0245">EGF-like domain</keyword>
<accession>A0A8S3PRE0</accession>
<dbReference type="PROSITE" id="PS00022">
    <property type="entry name" value="EGF_1"/>
    <property type="match status" value="1"/>
</dbReference>
<evidence type="ECO:0000313" key="3">
    <source>
        <dbReference type="EMBL" id="CAG2185909.1"/>
    </source>
</evidence>
<dbReference type="InterPro" id="IPR035234">
    <property type="entry name" value="IgGFc-bd_N"/>
</dbReference>
<dbReference type="InterPro" id="IPR000742">
    <property type="entry name" value="EGF"/>
</dbReference>
<sequence>MCPSVANENVLLPSVVLTSRDSRFFLVHLLASSSNIQNHQIVKMLPSCNKLLFFLLWMTTYGNTLTISSTVNSTDLDSGTSTGLVINSSCKTTHQCSGKLVCFNGQCQCCENHIWNGTNCILEKTFKSLCEHNTECDTTLFCIYGTCQCAQMHYWNGNICVSKKISNETCTNSYECGGKLLCENGECQCPIDLFWNGNKCIVEKFDGDLCSSSIECADNMECRDSICQCPESEYWENPKCTSKKSLNDACMKEGECGTTLYCARNVCQCASSDYWAGSTCAIKKDENATCNSSLECKVTLQCKRNHCVCCEEDFWNGQLCEKKVCVIEKCLNGGRCQISKRIAQCVCAEGYLGDRCQYAVPLNSINKQYILDSNVLMTNGLHQAGAEIHSNVPINLYGFLFKRRDYSEGFLVLPTRFASTNYIIPSFTVSTVSSICQSIFALSPVYSSAVIEINFKIKEGSVSYETIQYSYNQTLTLVLNKYTTFQIWHTSDFTGTIVIASQPIVVVSETDATILFIKKAAVSRLLKWYYLQIN</sequence>
<keyword evidence="4" id="KW-1185">Reference proteome</keyword>
<dbReference type="PROSITE" id="PS01186">
    <property type="entry name" value="EGF_2"/>
    <property type="match status" value="1"/>
</dbReference>
<dbReference type="SMART" id="SM00181">
    <property type="entry name" value="EGF"/>
    <property type="match status" value="1"/>
</dbReference>
<dbReference type="Proteomes" id="UP000683360">
    <property type="component" value="Unassembled WGS sequence"/>
</dbReference>
<name>A0A8S3PRE0_MYTED</name>
<dbReference type="PANTHER" id="PTHR46534:SF1">
    <property type="entry name" value="IGGFC-BINDING PROTEIN N-TERMINAL DOMAIN-CONTAINING PROTEIN"/>
    <property type="match status" value="1"/>
</dbReference>
<organism evidence="3 4">
    <name type="scientific">Mytilus edulis</name>
    <name type="common">Blue mussel</name>
    <dbReference type="NCBI Taxonomy" id="6550"/>
    <lineage>
        <taxon>Eukaryota</taxon>
        <taxon>Metazoa</taxon>
        <taxon>Spiralia</taxon>
        <taxon>Lophotrochozoa</taxon>
        <taxon>Mollusca</taxon>
        <taxon>Bivalvia</taxon>
        <taxon>Autobranchia</taxon>
        <taxon>Pteriomorphia</taxon>
        <taxon>Mytilida</taxon>
        <taxon>Mytiloidea</taxon>
        <taxon>Mytilidae</taxon>
        <taxon>Mytilinae</taxon>
        <taxon>Mytilus</taxon>
    </lineage>
</organism>
<feature type="disulfide bond" evidence="1">
    <location>
        <begin position="347"/>
        <end position="356"/>
    </location>
</feature>
<reference evidence="3" key="1">
    <citation type="submission" date="2021-03" db="EMBL/GenBank/DDBJ databases">
        <authorList>
            <person name="Bekaert M."/>
        </authorList>
    </citation>
    <scope>NUCLEOTIDE SEQUENCE</scope>
</reference>
<comment type="caution">
    <text evidence="1">Lacks conserved residue(s) required for the propagation of feature annotation.</text>
</comment>
<feature type="domain" description="EGF-like" evidence="2">
    <location>
        <begin position="321"/>
        <end position="357"/>
    </location>
</feature>
<evidence type="ECO:0000256" key="1">
    <source>
        <dbReference type="PROSITE-ProRule" id="PRU00076"/>
    </source>
</evidence>
<dbReference type="SUPFAM" id="SSF57196">
    <property type="entry name" value="EGF/Laminin"/>
    <property type="match status" value="1"/>
</dbReference>
<dbReference type="PANTHER" id="PTHR46534">
    <property type="entry name" value="IGGFC_BINDING DOMAIN-CONTAINING PROTEIN"/>
    <property type="match status" value="1"/>
</dbReference>
<dbReference type="Gene3D" id="2.10.25.10">
    <property type="entry name" value="Laminin"/>
    <property type="match status" value="1"/>
</dbReference>
<protein>
    <recommendedName>
        <fullName evidence="2">EGF-like domain-containing protein</fullName>
    </recommendedName>
</protein>
<proteinExistence type="predicted"/>
<keyword evidence="1" id="KW-1015">Disulfide bond</keyword>
<comment type="caution">
    <text evidence="3">The sequence shown here is derived from an EMBL/GenBank/DDBJ whole genome shotgun (WGS) entry which is preliminary data.</text>
</comment>
<dbReference type="AlphaFoldDB" id="A0A8S3PRE0"/>
<evidence type="ECO:0000259" key="2">
    <source>
        <dbReference type="PROSITE" id="PS50026"/>
    </source>
</evidence>
<gene>
    <name evidence="3" type="ORF">MEDL_1474</name>
</gene>